<reference evidence="3" key="1">
    <citation type="submission" date="2021-01" db="EMBL/GenBank/DDBJ databases">
        <authorList>
            <person name="Corre E."/>
            <person name="Pelletier E."/>
            <person name="Niang G."/>
            <person name="Scheremetjew M."/>
            <person name="Finn R."/>
            <person name="Kale V."/>
            <person name="Holt S."/>
            <person name="Cochrane G."/>
            <person name="Meng A."/>
            <person name="Brown T."/>
            <person name="Cohen L."/>
        </authorList>
    </citation>
    <scope>NUCLEOTIDE SEQUENCE</scope>
    <source>
        <strain evidence="3">SM1012Den-03</strain>
    </source>
</reference>
<feature type="region of interest" description="Disordered" evidence="2">
    <location>
        <begin position="712"/>
        <end position="758"/>
    </location>
</feature>
<feature type="compositionally biased region" description="Low complexity" evidence="2">
    <location>
        <begin position="734"/>
        <end position="755"/>
    </location>
</feature>
<dbReference type="AlphaFoldDB" id="A0A7S2LI62"/>
<name>A0A7S2LI62_9STRA</name>
<sequence>MKAGHLLDMLPAIVRNYSFPISYADNAAAVTPFASSASSNNNNSTGGSQRRHVPGVFGQSANTADQNISAARFATAFRKARKLPFDLTPDEFEGDNLANYICNFCRWGANTAVPKYFNEDLEGRDNNKCLGAITKIQYIGKHLDDLRRNVLPHHPDFKGLKDTEVPEWWTKLRKGYTDEANRFQTKNPGDEVFGHPDVIPLYRDLRHRRGGKDVDWPDDPRVMVDVRMILLSLWKNKKKGDDNMESSNLTYDTFDACGRGGEVKFQNYNDWRFDHLLQVVDAPWQETKILDCYSRAGLSDDDWLFDFYVQKGAFYMCEKGLYRTDEQVKKGFEHAVYPSLHARSDNSVAKIISNILKKEVANKLGEDWEDLERVTSRGLRSGSVSQLSMFPNITVFQATALTGHSIGNLRSYLDQRNLVKALPAANAIHQNKSLYTESVLPTLQSISADPGSANEEVFKKLMGSMFTVSIEDFSPGGKHYIILVTCALSLIRHYRDIIKDCGAANVVTRKLVSHASNINIRHLGNPYLKPAGVIELWCDLINDDISKRKEIKDAEALKDDHKSSVVMGLMTSIATDVREQKDQSAGLVNNLATAKSIEIQLLEELEDCKAFRARLEAENASLRQKLNDSDEKMRKYRKMLEATIANTPDKIGSSEEHLSPVRKRSRLSYDEGEQDNHVEMLSDVFDGEDPAAATTTAAASVPTTTAALAEQSPAVENANPSSSSNTAHPIMVPTNSNVTATTANSNATTSTTSTAHSSEGDIRINWTNGAESASDKGKRFLDVLLELCDAGLVQPGKKLKNTAIPASILKNPSGMTHCLEVGDFCCDSADIDLVATYNEKHGDNTKKVQAINAAVRIEDAIYHKVFEFKEKRPEEYTKVPGRNFLGMAKHIKEYRTRIKNANTMDTRILLSVPLMEVEDLKRIEMGEVDPSPSATVESQIQEEEEHVLHAADAAAVSTGGVGSAVHGARGRTAGGVQRSIVSFAAPILRRTASGGEPSNVADGQVEGL</sequence>
<evidence type="ECO:0000313" key="3">
    <source>
        <dbReference type="EMBL" id="CAD9606947.1"/>
    </source>
</evidence>
<feature type="region of interest" description="Disordered" evidence="2">
    <location>
        <begin position="648"/>
        <end position="672"/>
    </location>
</feature>
<proteinExistence type="predicted"/>
<keyword evidence="1" id="KW-0175">Coiled coil</keyword>
<evidence type="ECO:0000256" key="1">
    <source>
        <dbReference type="SAM" id="Coils"/>
    </source>
</evidence>
<protein>
    <submittedName>
        <fullName evidence="3">Uncharacterized protein</fullName>
    </submittedName>
</protein>
<feature type="compositionally biased region" description="Polar residues" evidence="2">
    <location>
        <begin position="718"/>
        <end position="727"/>
    </location>
</feature>
<feature type="coiled-coil region" evidence="1">
    <location>
        <begin position="605"/>
        <end position="639"/>
    </location>
</feature>
<dbReference type="EMBL" id="HBGZ01017247">
    <property type="protein sequence ID" value="CAD9606947.1"/>
    <property type="molecule type" value="Transcribed_RNA"/>
</dbReference>
<organism evidence="3">
    <name type="scientific">Skeletonema marinoi</name>
    <dbReference type="NCBI Taxonomy" id="267567"/>
    <lineage>
        <taxon>Eukaryota</taxon>
        <taxon>Sar</taxon>
        <taxon>Stramenopiles</taxon>
        <taxon>Ochrophyta</taxon>
        <taxon>Bacillariophyta</taxon>
        <taxon>Coscinodiscophyceae</taxon>
        <taxon>Thalassiosirophycidae</taxon>
        <taxon>Thalassiosirales</taxon>
        <taxon>Skeletonemataceae</taxon>
        <taxon>Skeletonema</taxon>
        <taxon>Skeletonema marinoi-dohrnii complex</taxon>
    </lineage>
</organism>
<gene>
    <name evidence="3" type="ORF">SMAR0320_LOCUS12367</name>
</gene>
<accession>A0A7S2LI62</accession>
<evidence type="ECO:0000256" key="2">
    <source>
        <dbReference type="SAM" id="MobiDB-lite"/>
    </source>
</evidence>